<organism evidence="3">
    <name type="scientific">Echinostoma caproni</name>
    <dbReference type="NCBI Taxonomy" id="27848"/>
    <lineage>
        <taxon>Eukaryota</taxon>
        <taxon>Metazoa</taxon>
        <taxon>Spiralia</taxon>
        <taxon>Lophotrochozoa</taxon>
        <taxon>Platyhelminthes</taxon>
        <taxon>Trematoda</taxon>
        <taxon>Digenea</taxon>
        <taxon>Plagiorchiida</taxon>
        <taxon>Echinostomata</taxon>
        <taxon>Echinostomatoidea</taxon>
        <taxon>Echinostomatidae</taxon>
        <taxon>Echinostoma</taxon>
    </lineage>
</organism>
<keyword evidence="2" id="KW-1185">Reference proteome</keyword>
<evidence type="ECO:0000313" key="3">
    <source>
        <dbReference type="WBParaSite" id="ECPE_0001863301-mRNA-1"/>
    </source>
</evidence>
<protein>
    <submittedName>
        <fullName evidence="3">ZNF35</fullName>
    </submittedName>
</protein>
<dbReference type="AlphaFoldDB" id="A0A183BH98"/>
<dbReference type="EMBL" id="UZAN01082015">
    <property type="protein sequence ID" value="VDP96685.1"/>
    <property type="molecule type" value="Genomic_DNA"/>
</dbReference>
<evidence type="ECO:0000313" key="2">
    <source>
        <dbReference type="Proteomes" id="UP000272942"/>
    </source>
</evidence>
<accession>A0A183BH98</accession>
<sequence length="80" mass="8334">MEPVPPGALPVVEQTVEVRPDGGEAVVTGTEDSAVPEGGQCNGTESALGYIHSLKPSSLSLFPFQASPGRPSKPGMFRKR</sequence>
<reference evidence="1 2" key="2">
    <citation type="submission" date="2018-11" db="EMBL/GenBank/DDBJ databases">
        <authorList>
            <consortium name="Pathogen Informatics"/>
        </authorList>
    </citation>
    <scope>NUCLEOTIDE SEQUENCE [LARGE SCALE GENOMIC DNA]</scope>
    <source>
        <strain evidence="1 2">Egypt</strain>
    </source>
</reference>
<dbReference type="Proteomes" id="UP000272942">
    <property type="component" value="Unassembled WGS sequence"/>
</dbReference>
<evidence type="ECO:0000313" key="1">
    <source>
        <dbReference type="EMBL" id="VDP96685.1"/>
    </source>
</evidence>
<reference evidence="3" key="1">
    <citation type="submission" date="2016-06" db="UniProtKB">
        <authorList>
            <consortium name="WormBaseParasite"/>
        </authorList>
    </citation>
    <scope>IDENTIFICATION</scope>
</reference>
<name>A0A183BH98_9TREM</name>
<proteinExistence type="predicted"/>
<gene>
    <name evidence="1" type="ORF">ECPE_LOCUS18583</name>
</gene>
<dbReference type="WBParaSite" id="ECPE_0001863301-mRNA-1">
    <property type="protein sequence ID" value="ECPE_0001863301-mRNA-1"/>
    <property type="gene ID" value="ECPE_0001863301"/>
</dbReference>